<feature type="transmembrane region" description="Helical" evidence="1">
    <location>
        <begin position="154"/>
        <end position="175"/>
    </location>
</feature>
<keyword evidence="1" id="KW-1133">Transmembrane helix</keyword>
<feature type="transmembrane region" description="Helical" evidence="1">
    <location>
        <begin position="54"/>
        <end position="80"/>
    </location>
</feature>
<dbReference type="Pfam" id="PF01569">
    <property type="entry name" value="PAP2"/>
    <property type="match status" value="1"/>
</dbReference>
<proteinExistence type="predicted"/>
<protein>
    <submittedName>
        <fullName evidence="3">Phosphatase PAP2 family protein</fullName>
    </submittedName>
</protein>
<accession>A0A5P1X2E8</accession>
<dbReference type="InterPro" id="IPR036938">
    <property type="entry name" value="PAP2/HPO_sf"/>
</dbReference>
<evidence type="ECO:0000313" key="4">
    <source>
        <dbReference type="Proteomes" id="UP000325295"/>
    </source>
</evidence>
<dbReference type="Gene3D" id="1.20.144.10">
    <property type="entry name" value="Phosphatidic acid phosphatase type 2/haloperoxidase"/>
    <property type="match status" value="2"/>
</dbReference>
<feature type="transmembrane region" description="Helical" evidence="1">
    <location>
        <begin position="6"/>
        <end position="25"/>
    </location>
</feature>
<dbReference type="RefSeq" id="WP_150203116.1">
    <property type="nucleotide sequence ID" value="NZ_CP043939.1"/>
</dbReference>
<dbReference type="SMART" id="SM00014">
    <property type="entry name" value="acidPPc"/>
    <property type="match status" value="1"/>
</dbReference>
<dbReference type="SUPFAM" id="SSF48317">
    <property type="entry name" value="Acid phosphatase/Vanadium-dependent haloperoxidase"/>
    <property type="match status" value="1"/>
</dbReference>
<evidence type="ECO:0000313" key="3">
    <source>
        <dbReference type="EMBL" id="QER66508.1"/>
    </source>
</evidence>
<dbReference type="KEGG" id="lnn:F0161_00590"/>
<evidence type="ECO:0000259" key="2">
    <source>
        <dbReference type="SMART" id="SM00014"/>
    </source>
</evidence>
<evidence type="ECO:0000256" key="1">
    <source>
        <dbReference type="SAM" id="Phobius"/>
    </source>
</evidence>
<feature type="domain" description="Phosphatidic acid phosphatase type 2/haloperoxidase" evidence="2">
    <location>
        <begin position="87"/>
        <end position="198"/>
    </location>
</feature>
<dbReference type="Proteomes" id="UP000325295">
    <property type="component" value="Chromosome"/>
</dbReference>
<name>A0A5P1X2E8_9LACO</name>
<keyword evidence="1" id="KW-0812">Transmembrane</keyword>
<gene>
    <name evidence="3" type="ORF">F0161_00590</name>
</gene>
<dbReference type="PANTHER" id="PTHR14969:SF13">
    <property type="entry name" value="AT30094P"/>
    <property type="match status" value="1"/>
</dbReference>
<dbReference type="AlphaFoldDB" id="A0A5P1X2E8"/>
<dbReference type="CDD" id="cd03392">
    <property type="entry name" value="PAP2_like_2"/>
    <property type="match status" value="1"/>
</dbReference>
<sequence length="221" mass="25001">MKPNKRWVMTGLIALLVFVVIVLSLKMNANWVQTFDLTIQGFMTSIQDRLRTQVMGIITSFGSPMIAMGLTLLIAIAFWLRQERLLAGWIMAVQIMGDGVAFMIKELVKRPRPTSKLIPDAGYSFPSGHTFSNALLVLTILFIIVPLLEDQEVQLVTALLAIIWICALVFSRIYLRGHFATDVLGSVSLAIAWWEFSRIIYFEILKSKDNVSQKILRQGQR</sequence>
<feature type="transmembrane region" description="Helical" evidence="1">
    <location>
        <begin position="86"/>
        <end position="104"/>
    </location>
</feature>
<dbReference type="EMBL" id="CP043939">
    <property type="protein sequence ID" value="QER66508.1"/>
    <property type="molecule type" value="Genomic_DNA"/>
</dbReference>
<dbReference type="InterPro" id="IPR000326">
    <property type="entry name" value="PAP2/HPO"/>
</dbReference>
<reference evidence="3 4" key="1">
    <citation type="submission" date="2019-09" db="EMBL/GenBank/DDBJ databases">
        <title>Complete Genome Sequence of Lactobacillus nenjiangensis SH-Y15, isolated from sauerkraut.</title>
        <authorList>
            <person name="Yang H."/>
        </authorList>
    </citation>
    <scope>NUCLEOTIDE SEQUENCE [LARGE SCALE GENOMIC DNA]</scope>
    <source>
        <strain evidence="3 4">SH-Y15</strain>
    </source>
</reference>
<keyword evidence="1" id="KW-0472">Membrane</keyword>
<feature type="transmembrane region" description="Helical" evidence="1">
    <location>
        <begin position="125"/>
        <end position="148"/>
    </location>
</feature>
<dbReference type="OrthoDB" id="9789113at2"/>
<keyword evidence="4" id="KW-1185">Reference proteome</keyword>
<dbReference type="PANTHER" id="PTHR14969">
    <property type="entry name" value="SPHINGOSINE-1-PHOSPHATE PHOSPHOHYDROLASE"/>
    <property type="match status" value="1"/>
</dbReference>
<organism evidence="3 4">
    <name type="scientific">Paucilactobacillus nenjiangensis</name>
    <dbReference type="NCBI Taxonomy" id="1296540"/>
    <lineage>
        <taxon>Bacteria</taxon>
        <taxon>Bacillati</taxon>
        <taxon>Bacillota</taxon>
        <taxon>Bacilli</taxon>
        <taxon>Lactobacillales</taxon>
        <taxon>Lactobacillaceae</taxon>
        <taxon>Paucilactobacillus</taxon>
    </lineage>
</organism>